<gene>
    <name evidence="1" type="ORF">PODLI_1B007433</name>
</gene>
<dbReference type="AlphaFoldDB" id="A0AA35JUT0"/>
<evidence type="ECO:0000313" key="1">
    <source>
        <dbReference type="EMBL" id="CAI5765507.1"/>
    </source>
</evidence>
<dbReference type="EMBL" id="OX395127">
    <property type="protein sequence ID" value="CAI5765507.1"/>
    <property type="molecule type" value="Genomic_DNA"/>
</dbReference>
<proteinExistence type="predicted"/>
<dbReference type="Proteomes" id="UP001178461">
    <property type="component" value="Chromosome 2"/>
</dbReference>
<evidence type="ECO:0000313" key="2">
    <source>
        <dbReference type="Proteomes" id="UP001178461"/>
    </source>
</evidence>
<sequence length="125" mass="15078">MEDYQETSIGRIRNRRDQKFTEDWSKFTDYLKSICEDQTTFIGKDLPKKLKNIFMYATTAARVLVAQGWKTEETPNKESWQEKLMDYAELAKLTYKLRDKDNCDFKDEWEPTPWKVLNKHSQTFY</sequence>
<keyword evidence="2" id="KW-1185">Reference proteome</keyword>
<organism evidence="1 2">
    <name type="scientific">Podarcis lilfordi</name>
    <name type="common">Lilford's wall lizard</name>
    <dbReference type="NCBI Taxonomy" id="74358"/>
    <lineage>
        <taxon>Eukaryota</taxon>
        <taxon>Metazoa</taxon>
        <taxon>Chordata</taxon>
        <taxon>Craniata</taxon>
        <taxon>Vertebrata</taxon>
        <taxon>Euteleostomi</taxon>
        <taxon>Lepidosauria</taxon>
        <taxon>Squamata</taxon>
        <taxon>Bifurcata</taxon>
        <taxon>Unidentata</taxon>
        <taxon>Episquamata</taxon>
        <taxon>Laterata</taxon>
        <taxon>Lacertibaenia</taxon>
        <taxon>Lacertidae</taxon>
        <taxon>Podarcis</taxon>
    </lineage>
</organism>
<reference evidence="1" key="1">
    <citation type="submission" date="2022-12" db="EMBL/GenBank/DDBJ databases">
        <authorList>
            <person name="Alioto T."/>
            <person name="Alioto T."/>
            <person name="Gomez Garrido J."/>
        </authorList>
    </citation>
    <scope>NUCLEOTIDE SEQUENCE</scope>
</reference>
<protein>
    <submittedName>
        <fullName evidence="1">Uncharacterized protein</fullName>
    </submittedName>
</protein>
<name>A0AA35JUT0_9SAUR</name>
<accession>A0AA35JUT0</accession>